<evidence type="ECO:0000313" key="4">
    <source>
        <dbReference type="Proteomes" id="UP000324748"/>
    </source>
</evidence>
<dbReference type="InterPro" id="IPR058913">
    <property type="entry name" value="Integrase_dom_put"/>
</dbReference>
<reference evidence="3 4" key="1">
    <citation type="submission" date="2019-05" db="EMBL/GenBank/DDBJ databases">
        <title>Emergence of the Ug99 lineage of the wheat stem rust pathogen through somatic hybridization.</title>
        <authorList>
            <person name="Li F."/>
            <person name="Upadhyaya N.M."/>
            <person name="Sperschneider J."/>
            <person name="Matny O."/>
            <person name="Nguyen-Phuc H."/>
            <person name="Mago R."/>
            <person name="Raley C."/>
            <person name="Miller M.E."/>
            <person name="Silverstein K.A.T."/>
            <person name="Henningsen E."/>
            <person name="Hirsch C.D."/>
            <person name="Visser B."/>
            <person name="Pretorius Z.A."/>
            <person name="Steffenson B.J."/>
            <person name="Schwessinger B."/>
            <person name="Dodds P.N."/>
            <person name="Figueroa M."/>
        </authorList>
    </citation>
    <scope>NUCLEOTIDE SEQUENCE [LARGE SCALE GENOMIC DNA]</scope>
    <source>
        <strain evidence="3">21-0</strain>
    </source>
</reference>
<proteinExistence type="predicted"/>
<dbReference type="AlphaFoldDB" id="A0A5B0QQ22"/>
<comment type="caution">
    <text evidence="3">The sequence shown here is derived from an EMBL/GenBank/DDBJ whole genome shotgun (WGS) entry which is preliminary data.</text>
</comment>
<feature type="domain" description="Integrase core" evidence="2">
    <location>
        <begin position="193"/>
        <end position="334"/>
    </location>
</feature>
<dbReference type="EMBL" id="VSWC01000014">
    <property type="protein sequence ID" value="KAA1115426.1"/>
    <property type="molecule type" value="Genomic_DNA"/>
</dbReference>
<evidence type="ECO:0000313" key="3">
    <source>
        <dbReference type="EMBL" id="KAA1115426.1"/>
    </source>
</evidence>
<dbReference type="Proteomes" id="UP000324748">
    <property type="component" value="Unassembled WGS sequence"/>
</dbReference>
<protein>
    <recommendedName>
        <fullName evidence="2">Integrase core domain-containing protein</fullName>
    </recommendedName>
</protein>
<dbReference type="Gene3D" id="3.30.420.10">
    <property type="entry name" value="Ribonuclease H-like superfamily/Ribonuclease H"/>
    <property type="match status" value="1"/>
</dbReference>
<sequence length="344" mass="39694">MSTISTSDYSEVDNSDQSSISSPRSPAEIPPIRTLTVMPDDQLRQVLTCLFLEGRKGPEFIKILHDEYHLKISTRTLARRRAEWSLKASDLPKVSSVPTLLPSILERYLRRLKLKQRENDLANGKVTYNQVVERISHARTVLLANTAGYRRMRQILATSYNLRIPRQIFYDILKDLDPAGMALRLRHGCKRRVFRTFGPNHIWSADGHDKLKRFGITIYGVIDAWSRKILGMYVHVTNNDPRHIGVYYLQIALAAGGIPEMMTTDRGNETGHMAAYHIRLSHQNVENLTIEEATKRMKYTKSTHNQRIESTWSRMMKEHNRPIIHAIFTQIEEGQYDSGDIIQR</sequence>
<feature type="region of interest" description="Disordered" evidence="1">
    <location>
        <begin position="1"/>
        <end position="31"/>
    </location>
</feature>
<dbReference type="GO" id="GO:0003676">
    <property type="term" value="F:nucleic acid binding"/>
    <property type="evidence" value="ECO:0007669"/>
    <property type="project" value="InterPro"/>
</dbReference>
<dbReference type="SUPFAM" id="SSF53098">
    <property type="entry name" value="Ribonuclease H-like"/>
    <property type="match status" value="1"/>
</dbReference>
<keyword evidence="4" id="KW-1185">Reference proteome</keyword>
<dbReference type="PANTHER" id="PTHR46177:SF1">
    <property type="entry name" value="INTEGRASE CATALYTIC DOMAIN-CONTAINING PROTEIN"/>
    <property type="match status" value="1"/>
</dbReference>
<dbReference type="InterPro" id="IPR012337">
    <property type="entry name" value="RNaseH-like_sf"/>
</dbReference>
<dbReference type="OrthoDB" id="2504287at2759"/>
<accession>A0A5B0QQ22</accession>
<feature type="compositionally biased region" description="Low complexity" evidence="1">
    <location>
        <begin position="15"/>
        <end position="31"/>
    </location>
</feature>
<name>A0A5B0QQ22_PUCGR</name>
<evidence type="ECO:0000256" key="1">
    <source>
        <dbReference type="SAM" id="MobiDB-lite"/>
    </source>
</evidence>
<evidence type="ECO:0000259" key="2">
    <source>
        <dbReference type="Pfam" id="PF24764"/>
    </source>
</evidence>
<dbReference type="InterPro" id="IPR036397">
    <property type="entry name" value="RNaseH_sf"/>
</dbReference>
<gene>
    <name evidence="3" type="ORF">PGT21_036307</name>
</gene>
<organism evidence="3 4">
    <name type="scientific">Puccinia graminis f. sp. tritici</name>
    <dbReference type="NCBI Taxonomy" id="56615"/>
    <lineage>
        <taxon>Eukaryota</taxon>
        <taxon>Fungi</taxon>
        <taxon>Dikarya</taxon>
        <taxon>Basidiomycota</taxon>
        <taxon>Pucciniomycotina</taxon>
        <taxon>Pucciniomycetes</taxon>
        <taxon>Pucciniales</taxon>
        <taxon>Pucciniaceae</taxon>
        <taxon>Puccinia</taxon>
    </lineage>
</organism>
<dbReference type="Pfam" id="PF24764">
    <property type="entry name" value="rva_4"/>
    <property type="match status" value="1"/>
</dbReference>
<dbReference type="PANTHER" id="PTHR46177">
    <property type="entry name" value="INTEGRASE CATALYTIC DOMAIN-CONTAINING PROTEIN"/>
    <property type="match status" value="1"/>
</dbReference>